<evidence type="ECO:0000256" key="1">
    <source>
        <dbReference type="ARBA" id="ARBA00004173"/>
    </source>
</evidence>
<dbReference type="PANTHER" id="PTHR15590:SF0">
    <property type="entry name" value="CX9C MOTIF-CONTAINING PROTEIN 4"/>
    <property type="match status" value="1"/>
</dbReference>
<evidence type="ECO:0000256" key="4">
    <source>
        <dbReference type="ARBA" id="ARBA00023157"/>
    </source>
</evidence>
<feature type="disulfide bond" evidence="5">
    <location>
        <begin position="7"/>
        <end position="38"/>
    </location>
</feature>
<keyword evidence="4 5" id="KW-1015">Disulfide bond</keyword>
<dbReference type="Gene3D" id="1.10.287.1130">
    <property type="entry name" value="CytochromE C oxidase copper chaperone"/>
    <property type="match status" value="1"/>
</dbReference>
<evidence type="ECO:0000256" key="5">
    <source>
        <dbReference type="PIRSR" id="PIRSR627179-50"/>
    </source>
</evidence>
<feature type="disulfide bond" evidence="5">
    <location>
        <begin position="17"/>
        <end position="28"/>
    </location>
</feature>
<comment type="caution">
    <text evidence="6">The sequence shown here is derived from an EMBL/GenBank/DDBJ whole genome shotgun (WGS) entry which is preliminary data.</text>
</comment>
<feature type="disulfide bond" evidence="5">
    <location>
        <begin position="39"/>
        <end position="49"/>
    </location>
</feature>
<dbReference type="InterPro" id="IPR027179">
    <property type="entry name" value="CMC4"/>
</dbReference>
<dbReference type="FunFam" id="1.10.287.1130:FF:000016">
    <property type="entry name" value="Cx9C motif-containing protein 4, mitochondrial"/>
    <property type="match status" value="1"/>
</dbReference>
<keyword evidence="7" id="KW-1185">Reference proteome</keyword>
<dbReference type="Pfam" id="PF08991">
    <property type="entry name" value="CMC4"/>
    <property type="match status" value="1"/>
</dbReference>
<gene>
    <name evidence="6" type="ORF">BDFB_004952</name>
</gene>
<evidence type="ECO:0000313" key="6">
    <source>
        <dbReference type="EMBL" id="RZC40765.1"/>
    </source>
</evidence>
<proteinExistence type="inferred from homology"/>
<keyword evidence="3" id="KW-0496">Mitochondrion</keyword>
<comment type="subcellular location">
    <subcellularLocation>
        <location evidence="1">Mitochondrion</location>
    </subcellularLocation>
</comment>
<organism evidence="6 7">
    <name type="scientific">Asbolus verrucosus</name>
    <name type="common">Desert ironclad beetle</name>
    <dbReference type="NCBI Taxonomy" id="1661398"/>
    <lineage>
        <taxon>Eukaryota</taxon>
        <taxon>Metazoa</taxon>
        <taxon>Ecdysozoa</taxon>
        <taxon>Arthropoda</taxon>
        <taxon>Hexapoda</taxon>
        <taxon>Insecta</taxon>
        <taxon>Pterygota</taxon>
        <taxon>Neoptera</taxon>
        <taxon>Endopterygota</taxon>
        <taxon>Coleoptera</taxon>
        <taxon>Polyphaga</taxon>
        <taxon>Cucujiformia</taxon>
        <taxon>Tenebrionidae</taxon>
        <taxon>Pimeliinae</taxon>
        <taxon>Asbolus</taxon>
    </lineage>
</organism>
<dbReference type="AlphaFoldDB" id="A0A482W732"/>
<accession>A0A482W732</accession>
<evidence type="ECO:0000313" key="7">
    <source>
        <dbReference type="Proteomes" id="UP000292052"/>
    </source>
</evidence>
<dbReference type="Proteomes" id="UP000292052">
    <property type="component" value="Unassembled WGS sequence"/>
</dbReference>
<protein>
    <submittedName>
        <fullName evidence="6">DUF1903 domain containing protein</fullName>
    </submittedName>
</protein>
<comment type="similarity">
    <text evidence="2">Belongs to the CMC4 family.</text>
</comment>
<reference evidence="6 7" key="1">
    <citation type="submission" date="2017-03" db="EMBL/GenBank/DDBJ databases">
        <title>Genome of the blue death feigning beetle - Asbolus verrucosus.</title>
        <authorList>
            <person name="Rider S.D."/>
        </authorList>
    </citation>
    <scope>NUCLEOTIDE SEQUENCE [LARGE SCALE GENOMIC DNA]</scope>
    <source>
        <strain evidence="6">Butters</strain>
        <tissue evidence="6">Head and leg muscle</tissue>
    </source>
</reference>
<evidence type="ECO:0000256" key="2">
    <source>
        <dbReference type="ARBA" id="ARBA00009858"/>
    </source>
</evidence>
<dbReference type="PROSITE" id="PS51808">
    <property type="entry name" value="CHCH"/>
    <property type="match status" value="1"/>
</dbReference>
<dbReference type="PANTHER" id="PTHR15590">
    <property type="entry name" value="CX9C MOTIF-CONTAINING PROTEIN 4"/>
    <property type="match status" value="1"/>
</dbReference>
<dbReference type="OrthoDB" id="13601at2759"/>
<evidence type="ECO:0000256" key="3">
    <source>
        <dbReference type="ARBA" id="ARBA00023128"/>
    </source>
</evidence>
<name>A0A482W732_ASBVE</name>
<sequence length="61" mass="6945">MPKKDPCKIFACRIQKCLEDNKFQESACQHAIEDLKDCCKKWQGQSLVCDGIKTDNSPKKA</sequence>
<dbReference type="EMBL" id="QDEB01023311">
    <property type="protein sequence ID" value="RZC40765.1"/>
    <property type="molecule type" value="Genomic_DNA"/>
</dbReference>
<dbReference type="InterPro" id="IPR009069">
    <property type="entry name" value="Cys_alpha_HP_mot_SF"/>
</dbReference>
<dbReference type="GO" id="GO:0005758">
    <property type="term" value="C:mitochondrial intermembrane space"/>
    <property type="evidence" value="ECO:0007669"/>
    <property type="project" value="TreeGrafter"/>
</dbReference>
<dbReference type="SUPFAM" id="SSF47072">
    <property type="entry name" value="Cysteine alpha-hairpin motif"/>
    <property type="match status" value="1"/>
</dbReference>
<dbReference type="STRING" id="1661398.A0A482W732"/>